<dbReference type="AlphaFoldDB" id="A0A7J6STW2"/>
<organism evidence="2 3">
    <name type="scientific">Perkinsus olseni</name>
    <name type="common">Perkinsus atlanticus</name>
    <dbReference type="NCBI Taxonomy" id="32597"/>
    <lineage>
        <taxon>Eukaryota</taxon>
        <taxon>Sar</taxon>
        <taxon>Alveolata</taxon>
        <taxon>Perkinsozoa</taxon>
        <taxon>Perkinsea</taxon>
        <taxon>Perkinsida</taxon>
        <taxon>Perkinsidae</taxon>
        <taxon>Perkinsus</taxon>
    </lineage>
</organism>
<accession>A0A7J6STW2</accession>
<protein>
    <submittedName>
        <fullName evidence="2">Uncharacterized protein</fullName>
    </submittedName>
</protein>
<evidence type="ECO:0000313" key="2">
    <source>
        <dbReference type="EMBL" id="KAF4736213.1"/>
    </source>
</evidence>
<feature type="non-terminal residue" evidence="2">
    <location>
        <position position="165"/>
    </location>
</feature>
<gene>
    <name evidence="2" type="ORF">FOZ63_003283</name>
</gene>
<reference evidence="2 3" key="1">
    <citation type="submission" date="2020-04" db="EMBL/GenBank/DDBJ databases">
        <title>Perkinsus olseni comparative genomics.</title>
        <authorList>
            <person name="Bogema D.R."/>
        </authorList>
    </citation>
    <scope>NUCLEOTIDE SEQUENCE [LARGE SCALE GENOMIC DNA]</scope>
    <source>
        <strain evidence="2 3">ATCC PRA-207</strain>
    </source>
</reference>
<dbReference type="EMBL" id="JABANO010015831">
    <property type="protein sequence ID" value="KAF4736213.1"/>
    <property type="molecule type" value="Genomic_DNA"/>
</dbReference>
<feature type="region of interest" description="Disordered" evidence="1">
    <location>
        <begin position="60"/>
        <end position="85"/>
    </location>
</feature>
<evidence type="ECO:0000256" key="1">
    <source>
        <dbReference type="SAM" id="MobiDB-lite"/>
    </source>
</evidence>
<dbReference type="Proteomes" id="UP000553632">
    <property type="component" value="Unassembled WGS sequence"/>
</dbReference>
<evidence type="ECO:0000313" key="3">
    <source>
        <dbReference type="Proteomes" id="UP000553632"/>
    </source>
</evidence>
<proteinExistence type="predicted"/>
<name>A0A7J6STW2_PEROL</name>
<keyword evidence="3" id="KW-1185">Reference proteome</keyword>
<comment type="caution">
    <text evidence="2">The sequence shown here is derived from an EMBL/GenBank/DDBJ whole genome shotgun (WGS) entry which is preliminary data.</text>
</comment>
<sequence>MALDTTGGVQDATIDLGYFHAQSHCAGYLFTMLRLHCLFVLDGTTHALLGVVTKASFDTPGETLLPRRSSRTPPTGNDMAVGEPPDVRRRSLGGVVASVLPLSFLFTTRPGESTSTIRSVTSVGTSTATDVGEGAAMVVTERRADFDACESQAMIVPSRGIVIRV</sequence>